<dbReference type="AlphaFoldDB" id="A0A6G1X1Z7"/>
<dbReference type="Proteomes" id="UP000480185">
    <property type="component" value="Unassembled WGS sequence"/>
</dbReference>
<evidence type="ECO:0000313" key="1">
    <source>
        <dbReference type="EMBL" id="MRG85011.1"/>
    </source>
</evidence>
<proteinExistence type="predicted"/>
<accession>A0A6G1X1Z7</accession>
<evidence type="ECO:0000313" key="2">
    <source>
        <dbReference type="Proteomes" id="UP000480185"/>
    </source>
</evidence>
<sequence>MTRRRSSGDRQLEVMITIFALGVRFVPDEASLGLFDSSHADFVFQSPLTDCSLRLIF</sequence>
<organism evidence="1 2">
    <name type="scientific">Salinibacillus xinjiangensis</name>
    <dbReference type="NCBI Taxonomy" id="1229268"/>
    <lineage>
        <taxon>Bacteria</taxon>
        <taxon>Bacillati</taxon>
        <taxon>Bacillota</taxon>
        <taxon>Bacilli</taxon>
        <taxon>Bacillales</taxon>
        <taxon>Bacillaceae</taxon>
        <taxon>Salinibacillus</taxon>
    </lineage>
</organism>
<protein>
    <submittedName>
        <fullName evidence="1">Uncharacterized protein</fullName>
    </submittedName>
</protein>
<name>A0A6G1X1Z7_9BACI</name>
<gene>
    <name evidence="1" type="ORF">GH754_01565</name>
</gene>
<reference evidence="1 2" key="1">
    <citation type="submission" date="2019-11" db="EMBL/GenBank/DDBJ databases">
        <authorList>
            <person name="Li J."/>
        </authorList>
    </citation>
    <scope>NUCLEOTIDE SEQUENCE [LARGE SCALE GENOMIC DNA]</scope>
    <source>
        <strain evidence="1 2">J4</strain>
    </source>
</reference>
<dbReference type="EMBL" id="WJNH01000001">
    <property type="protein sequence ID" value="MRG85011.1"/>
    <property type="molecule type" value="Genomic_DNA"/>
</dbReference>
<keyword evidence="2" id="KW-1185">Reference proteome</keyword>
<comment type="caution">
    <text evidence="1">The sequence shown here is derived from an EMBL/GenBank/DDBJ whole genome shotgun (WGS) entry which is preliminary data.</text>
</comment>